<protein>
    <submittedName>
        <fullName evidence="2">Helix-turn-helix transcriptional regulator</fullName>
    </submittedName>
</protein>
<dbReference type="Proteomes" id="UP000722336">
    <property type="component" value="Unassembled WGS sequence"/>
</dbReference>
<evidence type="ECO:0000313" key="2">
    <source>
        <dbReference type="EMBL" id="MBV7257184.1"/>
    </source>
</evidence>
<feature type="domain" description="Transcription regulator PadR N-terminal" evidence="1">
    <location>
        <begin position="62"/>
        <end position="131"/>
    </location>
</feature>
<organism evidence="2 3">
    <name type="scientific">Pacificimonas pallii</name>
    <dbReference type="NCBI Taxonomy" id="2827236"/>
    <lineage>
        <taxon>Bacteria</taxon>
        <taxon>Pseudomonadati</taxon>
        <taxon>Pseudomonadota</taxon>
        <taxon>Alphaproteobacteria</taxon>
        <taxon>Sphingomonadales</taxon>
        <taxon>Sphingosinicellaceae</taxon>
        <taxon>Pacificimonas</taxon>
    </lineage>
</organism>
<evidence type="ECO:0000259" key="1">
    <source>
        <dbReference type="Pfam" id="PF03551"/>
    </source>
</evidence>
<dbReference type="Pfam" id="PF03551">
    <property type="entry name" value="PadR"/>
    <property type="match status" value="1"/>
</dbReference>
<dbReference type="PANTHER" id="PTHR43252:SF7">
    <property type="entry name" value="TRANSCRIPTIONAL REGULATOR YQJI"/>
    <property type="match status" value="1"/>
</dbReference>
<accession>A0ABS6SFJ9</accession>
<evidence type="ECO:0000313" key="3">
    <source>
        <dbReference type="Proteomes" id="UP000722336"/>
    </source>
</evidence>
<dbReference type="PANTHER" id="PTHR43252">
    <property type="entry name" value="TRANSCRIPTIONAL REGULATOR YQJI"/>
    <property type="match status" value="1"/>
</dbReference>
<dbReference type="EMBL" id="JAGSPA010000003">
    <property type="protein sequence ID" value="MBV7257184.1"/>
    <property type="molecule type" value="Genomic_DNA"/>
</dbReference>
<sequence length="202" mass="22215">MFGHHHRYGRHHRHAKWEAFAPWLKEFGMNMGERGYGSGRGRGRGRGSGGRMLKQGELPLLLLTLIENEALHGYALIEAIEARTGGSYAPSPGIVYPSLTLLADMGLAEEQADGSRKLYAITDKGRMHLEERRGEADDILARLDAAKDGGAGWATDNAPIGRAMMNLGAALKLRMWEQKADRNEARRIADILDKAARDIEAG</sequence>
<name>A0ABS6SFJ9_9SPHN</name>
<comment type="caution">
    <text evidence="2">The sequence shown here is derived from an EMBL/GenBank/DDBJ whole genome shotgun (WGS) entry which is preliminary data.</text>
</comment>
<proteinExistence type="predicted"/>
<dbReference type="RefSeq" id="WP_218446012.1">
    <property type="nucleotide sequence ID" value="NZ_JAGSPA010000003.1"/>
</dbReference>
<gene>
    <name evidence="2" type="ORF">KCG44_10360</name>
</gene>
<reference evidence="2 3" key="1">
    <citation type="submission" date="2021-04" db="EMBL/GenBank/DDBJ databases">
        <authorList>
            <person name="Pira H."/>
            <person name="Risdian C."/>
            <person name="Wink J."/>
        </authorList>
    </citation>
    <scope>NUCLEOTIDE SEQUENCE [LARGE SCALE GENOMIC DNA]</scope>
    <source>
        <strain evidence="2 3">WHA3</strain>
    </source>
</reference>
<dbReference type="InterPro" id="IPR005149">
    <property type="entry name" value="Tscrpt_reg_PadR_N"/>
</dbReference>
<keyword evidence="3" id="KW-1185">Reference proteome</keyword>